<comment type="similarity">
    <text evidence="4">Belongs to the copper transporter (Ctr) (TC 1.A.56) family. SLC31A subfamily.</text>
</comment>
<dbReference type="GO" id="GO:0016020">
    <property type="term" value="C:membrane"/>
    <property type="evidence" value="ECO:0007669"/>
    <property type="project" value="UniProtKB-SubCell"/>
</dbReference>
<feature type="transmembrane region" description="Helical" evidence="4">
    <location>
        <begin position="194"/>
        <end position="225"/>
    </location>
</feature>
<dbReference type="AlphaFoldDB" id="A0A1Y2BV66"/>
<keyword evidence="4" id="KW-0187">Copper transport</keyword>
<keyword evidence="6" id="KW-1185">Reference proteome</keyword>
<proteinExistence type="inferred from homology"/>
<keyword evidence="3 4" id="KW-0472">Membrane</keyword>
<comment type="caution">
    <text evidence="5">The sequence shown here is derived from an EMBL/GenBank/DDBJ whole genome shotgun (WGS) entry which is preliminary data.</text>
</comment>
<evidence type="ECO:0000256" key="4">
    <source>
        <dbReference type="RuleBase" id="RU367022"/>
    </source>
</evidence>
<evidence type="ECO:0000313" key="6">
    <source>
        <dbReference type="Proteomes" id="UP000193642"/>
    </source>
</evidence>
<dbReference type="InterPro" id="IPR007274">
    <property type="entry name" value="Cop_transporter"/>
</dbReference>
<dbReference type="Proteomes" id="UP000193642">
    <property type="component" value="Unassembled WGS sequence"/>
</dbReference>
<organism evidence="5 6">
    <name type="scientific">Rhizoclosmatium globosum</name>
    <dbReference type="NCBI Taxonomy" id="329046"/>
    <lineage>
        <taxon>Eukaryota</taxon>
        <taxon>Fungi</taxon>
        <taxon>Fungi incertae sedis</taxon>
        <taxon>Chytridiomycota</taxon>
        <taxon>Chytridiomycota incertae sedis</taxon>
        <taxon>Chytridiomycetes</taxon>
        <taxon>Chytridiales</taxon>
        <taxon>Chytriomycetaceae</taxon>
        <taxon>Rhizoclosmatium</taxon>
    </lineage>
</organism>
<accession>A0A1Y2BV66</accession>
<evidence type="ECO:0000256" key="2">
    <source>
        <dbReference type="ARBA" id="ARBA00022989"/>
    </source>
</evidence>
<evidence type="ECO:0000313" key="5">
    <source>
        <dbReference type="EMBL" id="ORY37985.1"/>
    </source>
</evidence>
<reference evidence="5 6" key="1">
    <citation type="submission" date="2016-07" db="EMBL/GenBank/DDBJ databases">
        <title>Pervasive Adenine N6-methylation of Active Genes in Fungi.</title>
        <authorList>
            <consortium name="DOE Joint Genome Institute"/>
            <person name="Mondo S.J."/>
            <person name="Dannebaum R.O."/>
            <person name="Kuo R.C."/>
            <person name="Labutti K."/>
            <person name="Haridas S."/>
            <person name="Kuo A."/>
            <person name="Salamov A."/>
            <person name="Ahrendt S.R."/>
            <person name="Lipzen A."/>
            <person name="Sullivan W."/>
            <person name="Andreopoulos W.B."/>
            <person name="Clum A."/>
            <person name="Lindquist E."/>
            <person name="Daum C."/>
            <person name="Ramamoorthy G.K."/>
            <person name="Gryganskyi A."/>
            <person name="Culley D."/>
            <person name="Magnuson J.K."/>
            <person name="James T.Y."/>
            <person name="O'Malley M.A."/>
            <person name="Stajich J.E."/>
            <person name="Spatafora J.W."/>
            <person name="Visel A."/>
            <person name="Grigoriev I.V."/>
        </authorList>
    </citation>
    <scope>NUCLEOTIDE SEQUENCE [LARGE SCALE GENOMIC DNA]</scope>
    <source>
        <strain evidence="5 6">JEL800</strain>
    </source>
</reference>
<comment type="subcellular location">
    <subcellularLocation>
        <location evidence="4">Membrane</location>
        <topology evidence="4">Multi-pass membrane protein</topology>
    </subcellularLocation>
</comment>
<dbReference type="GO" id="GO:0005375">
    <property type="term" value="F:copper ion transmembrane transporter activity"/>
    <property type="evidence" value="ECO:0007669"/>
    <property type="project" value="UniProtKB-UniRule"/>
</dbReference>
<keyword evidence="1 4" id="KW-0812">Transmembrane</keyword>
<keyword evidence="2 4" id="KW-1133">Transmembrane helix</keyword>
<evidence type="ECO:0000256" key="1">
    <source>
        <dbReference type="ARBA" id="ARBA00022692"/>
    </source>
</evidence>
<dbReference type="Pfam" id="PF04145">
    <property type="entry name" value="Ctr"/>
    <property type="match status" value="1"/>
</dbReference>
<protein>
    <recommendedName>
        <fullName evidence="4">Copper transport protein</fullName>
    </recommendedName>
</protein>
<gene>
    <name evidence="5" type="ORF">BCR33DRAFT_442527</name>
</gene>
<dbReference type="OrthoDB" id="73901at2759"/>
<evidence type="ECO:0000256" key="3">
    <source>
        <dbReference type="ARBA" id="ARBA00023136"/>
    </source>
</evidence>
<keyword evidence="4" id="KW-0813">Transport</keyword>
<dbReference type="EMBL" id="MCGO01000047">
    <property type="protein sequence ID" value="ORY37985.1"/>
    <property type="molecule type" value="Genomic_DNA"/>
</dbReference>
<name>A0A1Y2BV66_9FUNG</name>
<feature type="transmembrane region" description="Helical" evidence="4">
    <location>
        <begin position="80"/>
        <end position="100"/>
    </location>
</feature>
<keyword evidence="4" id="KW-0406">Ion transport</keyword>
<sequence length="226" mass="24657">MWRIDDRDPLVQLHTLCLDSVRKSAPPCASVVSLCGVDVTASTKLVGLPCVVESKGITPFLHSTFNGDHVLFEWGTVESFFDYGVVVAAAVFIGLLYELVIALRRGWEEKWVEELRAEVILPDSIQDTPALDAQETPATDAEAAPLLQGSTTQPSLFQRMRTQIRNRVYVSYVIVTRQVRVRGLRSLLKALEGIALVAVVLLVATFNSVLCLAVVAGLAAGAFLFT</sequence>
<keyword evidence="4" id="KW-0186">Copper</keyword>